<dbReference type="PANTHER" id="PTHR46105:SF28">
    <property type="entry name" value="ZINC FINGER PROTEIN 37-LIKE"/>
    <property type="match status" value="1"/>
</dbReference>
<protein>
    <submittedName>
        <fullName evidence="8">Zinc finger protein ZFAT</fullName>
    </submittedName>
</protein>
<dbReference type="InterPro" id="IPR050457">
    <property type="entry name" value="ZnFinger_BTB_dom_contain"/>
</dbReference>
<keyword evidence="1" id="KW-0479">Metal-binding</keyword>
<dbReference type="SUPFAM" id="SSF57667">
    <property type="entry name" value="beta-beta-alpha zinc fingers"/>
    <property type="match status" value="1"/>
</dbReference>
<dbReference type="PROSITE" id="PS00028">
    <property type="entry name" value="ZINC_FINGER_C2H2_1"/>
    <property type="match status" value="2"/>
</dbReference>
<feature type="compositionally biased region" description="Polar residues" evidence="6">
    <location>
        <begin position="72"/>
        <end position="86"/>
    </location>
</feature>
<dbReference type="FunFam" id="3.30.160.60:FF:000100">
    <property type="entry name" value="Zinc finger 45-like"/>
    <property type="match status" value="1"/>
</dbReference>
<evidence type="ECO:0000256" key="6">
    <source>
        <dbReference type="SAM" id="MobiDB-lite"/>
    </source>
</evidence>
<dbReference type="PANTHER" id="PTHR46105">
    <property type="entry name" value="AGAP004733-PA"/>
    <property type="match status" value="1"/>
</dbReference>
<dbReference type="GO" id="GO:0000981">
    <property type="term" value="F:DNA-binding transcription factor activity, RNA polymerase II-specific"/>
    <property type="evidence" value="ECO:0007669"/>
    <property type="project" value="TreeGrafter"/>
</dbReference>
<evidence type="ECO:0000313" key="8">
    <source>
        <dbReference type="EMBL" id="KAB7507653.1"/>
    </source>
</evidence>
<keyword evidence="3 5" id="KW-0863">Zinc-finger</keyword>
<gene>
    <name evidence="8" type="primary">Zfat_1</name>
    <name evidence="8" type="ORF">Anas_03571</name>
</gene>
<keyword evidence="9" id="KW-1185">Reference proteome</keyword>
<dbReference type="PROSITE" id="PS50157">
    <property type="entry name" value="ZINC_FINGER_C2H2_2"/>
    <property type="match status" value="2"/>
</dbReference>
<dbReference type="AlphaFoldDB" id="A0A5N5TN96"/>
<comment type="caution">
    <text evidence="8">The sequence shown here is derived from an EMBL/GenBank/DDBJ whole genome shotgun (WGS) entry which is preliminary data.</text>
</comment>
<dbReference type="OrthoDB" id="3437960at2759"/>
<feature type="region of interest" description="Disordered" evidence="6">
    <location>
        <begin position="72"/>
        <end position="98"/>
    </location>
</feature>
<evidence type="ECO:0000256" key="3">
    <source>
        <dbReference type="ARBA" id="ARBA00022771"/>
    </source>
</evidence>
<feature type="domain" description="C2H2-type" evidence="7">
    <location>
        <begin position="178"/>
        <end position="202"/>
    </location>
</feature>
<dbReference type="GO" id="GO:0008270">
    <property type="term" value="F:zinc ion binding"/>
    <property type="evidence" value="ECO:0007669"/>
    <property type="project" value="UniProtKB-KW"/>
</dbReference>
<evidence type="ECO:0000256" key="5">
    <source>
        <dbReference type="PROSITE-ProRule" id="PRU00042"/>
    </source>
</evidence>
<keyword evidence="2" id="KW-0677">Repeat</keyword>
<keyword evidence="4" id="KW-0862">Zinc</keyword>
<evidence type="ECO:0000259" key="7">
    <source>
        <dbReference type="PROSITE" id="PS50157"/>
    </source>
</evidence>
<evidence type="ECO:0000256" key="2">
    <source>
        <dbReference type="ARBA" id="ARBA00022737"/>
    </source>
</evidence>
<dbReference type="Gene3D" id="3.30.160.60">
    <property type="entry name" value="Classic Zinc Finger"/>
    <property type="match status" value="2"/>
</dbReference>
<feature type="compositionally biased region" description="Basic and acidic residues" evidence="6">
    <location>
        <begin position="88"/>
        <end position="98"/>
    </location>
</feature>
<dbReference type="InterPro" id="IPR036236">
    <property type="entry name" value="Znf_C2H2_sf"/>
</dbReference>
<feature type="non-terminal residue" evidence="8">
    <location>
        <position position="202"/>
    </location>
</feature>
<evidence type="ECO:0000256" key="4">
    <source>
        <dbReference type="ARBA" id="ARBA00022833"/>
    </source>
</evidence>
<reference evidence="8 9" key="1">
    <citation type="journal article" date="2019" name="PLoS Biol.">
        <title>Sex chromosomes control vertical transmission of feminizing Wolbachia symbionts in an isopod.</title>
        <authorList>
            <person name="Becking T."/>
            <person name="Chebbi M.A."/>
            <person name="Giraud I."/>
            <person name="Moumen B."/>
            <person name="Laverre T."/>
            <person name="Caubet Y."/>
            <person name="Peccoud J."/>
            <person name="Gilbert C."/>
            <person name="Cordaux R."/>
        </authorList>
    </citation>
    <scope>NUCLEOTIDE SEQUENCE [LARGE SCALE GENOMIC DNA]</scope>
    <source>
        <strain evidence="8">ANa2</strain>
        <tissue evidence="8">Whole body excluding digestive tract and cuticle</tissue>
    </source>
</reference>
<organism evidence="8 9">
    <name type="scientific">Armadillidium nasatum</name>
    <dbReference type="NCBI Taxonomy" id="96803"/>
    <lineage>
        <taxon>Eukaryota</taxon>
        <taxon>Metazoa</taxon>
        <taxon>Ecdysozoa</taxon>
        <taxon>Arthropoda</taxon>
        <taxon>Crustacea</taxon>
        <taxon>Multicrustacea</taxon>
        <taxon>Malacostraca</taxon>
        <taxon>Eumalacostraca</taxon>
        <taxon>Peracarida</taxon>
        <taxon>Isopoda</taxon>
        <taxon>Oniscidea</taxon>
        <taxon>Crinocheta</taxon>
        <taxon>Armadillidiidae</taxon>
        <taxon>Armadillidium</taxon>
    </lineage>
</organism>
<accession>A0A5N5TN96</accession>
<dbReference type="Proteomes" id="UP000326759">
    <property type="component" value="Unassembled WGS sequence"/>
</dbReference>
<feature type="domain" description="C2H2-type" evidence="7">
    <location>
        <begin position="150"/>
        <end position="177"/>
    </location>
</feature>
<dbReference type="SMART" id="SM00355">
    <property type="entry name" value="ZnF_C2H2"/>
    <property type="match status" value="2"/>
</dbReference>
<name>A0A5N5TN96_9CRUS</name>
<dbReference type="GO" id="GO:0000978">
    <property type="term" value="F:RNA polymerase II cis-regulatory region sequence-specific DNA binding"/>
    <property type="evidence" value="ECO:0007669"/>
    <property type="project" value="TreeGrafter"/>
</dbReference>
<sequence length="202" mass="23592">MDIKSEIEIKEEFLEDSEDYKNNDQRFEHNSKLEEIQDKKFCPNIDVKEEREIVDESLDFKVEYAKNGEQYEQISGADKSQTSTSDVAHGDKDSNLKEKSNLRKGIRTSRRHSQRIENNDFNKLSRTRNANLKCKDAQKSYLKSHRIKKFTCSHCNYGCNYKGNLKSHMLTHANLKLFKCSHCSYQCNHKGNLKSHLLSHAN</sequence>
<evidence type="ECO:0000313" key="9">
    <source>
        <dbReference type="Proteomes" id="UP000326759"/>
    </source>
</evidence>
<proteinExistence type="predicted"/>
<evidence type="ECO:0000256" key="1">
    <source>
        <dbReference type="ARBA" id="ARBA00022723"/>
    </source>
</evidence>
<dbReference type="InterPro" id="IPR013087">
    <property type="entry name" value="Znf_C2H2_type"/>
</dbReference>
<dbReference type="EMBL" id="SEYY01000271">
    <property type="protein sequence ID" value="KAB7507653.1"/>
    <property type="molecule type" value="Genomic_DNA"/>
</dbReference>